<comment type="caution">
    <text evidence="11">The sequence shown here is derived from an EMBL/GenBank/DDBJ whole genome shotgun (WGS) entry which is preliminary data.</text>
</comment>
<keyword evidence="7 8" id="KW-0472">Membrane</keyword>
<dbReference type="SMART" id="SM01265">
    <property type="entry name" value="Mab-21"/>
    <property type="match status" value="1"/>
</dbReference>
<dbReference type="Pfam" id="PF20266">
    <property type="entry name" value="Mab-21_C"/>
    <property type="match status" value="1"/>
</dbReference>
<evidence type="ECO:0000256" key="1">
    <source>
        <dbReference type="ARBA" id="ARBA00004479"/>
    </source>
</evidence>
<dbReference type="PANTHER" id="PTHR10656:SF78">
    <property type="entry name" value="CYCLIC GMP-AMP SYNTHASE-LIKE"/>
    <property type="match status" value="1"/>
</dbReference>
<reference evidence="11 12" key="1">
    <citation type="journal article" date="2021" name="Cell">
        <title>Tracing the genetic footprints of vertebrate landing in non-teleost ray-finned fishes.</title>
        <authorList>
            <person name="Bi X."/>
            <person name="Wang K."/>
            <person name="Yang L."/>
            <person name="Pan H."/>
            <person name="Jiang H."/>
            <person name="Wei Q."/>
            <person name="Fang M."/>
            <person name="Yu H."/>
            <person name="Zhu C."/>
            <person name="Cai Y."/>
            <person name="He Y."/>
            <person name="Gan X."/>
            <person name="Zeng H."/>
            <person name="Yu D."/>
            <person name="Zhu Y."/>
            <person name="Jiang H."/>
            <person name="Qiu Q."/>
            <person name="Yang H."/>
            <person name="Zhang Y.E."/>
            <person name="Wang W."/>
            <person name="Zhu M."/>
            <person name="He S."/>
            <person name="Zhang G."/>
        </authorList>
    </citation>
    <scope>NUCLEOTIDE SEQUENCE [LARGE SCALE GENOMIC DNA]</scope>
    <source>
        <strain evidence="11">Bchr_013</strain>
    </source>
</reference>
<dbReference type="PRINTS" id="PR02107">
    <property type="entry name" value="INOS145TPRIP"/>
</dbReference>
<dbReference type="PANTHER" id="PTHR10656">
    <property type="entry name" value="CELL FATE DETERMINING PROTEIN MAB21-RELATED"/>
    <property type="match status" value="1"/>
</dbReference>
<comment type="subcellular location">
    <subcellularLocation>
        <location evidence="1">Membrane</location>
        <topology evidence="1">Single-pass type I membrane protein</topology>
    </subcellularLocation>
</comment>
<feature type="domain" description="Mab-21-like HhH/H2TH-like" evidence="10">
    <location>
        <begin position="311"/>
        <end position="395"/>
    </location>
</feature>
<keyword evidence="6 8" id="KW-1133">Transmembrane helix</keyword>
<evidence type="ECO:0000256" key="4">
    <source>
        <dbReference type="ARBA" id="ARBA00022692"/>
    </source>
</evidence>
<evidence type="ECO:0000256" key="7">
    <source>
        <dbReference type="ARBA" id="ARBA00023136"/>
    </source>
</evidence>
<dbReference type="InterPro" id="IPR046906">
    <property type="entry name" value="Mab-21_HhH/H2TH-like"/>
</dbReference>
<feature type="transmembrane region" description="Helical" evidence="8">
    <location>
        <begin position="511"/>
        <end position="532"/>
    </location>
</feature>
<evidence type="ECO:0000256" key="2">
    <source>
        <dbReference type="ARBA" id="ARBA00005554"/>
    </source>
</evidence>
<evidence type="ECO:0000259" key="9">
    <source>
        <dbReference type="Pfam" id="PF03281"/>
    </source>
</evidence>
<keyword evidence="4 8" id="KW-0812">Transmembrane</keyword>
<gene>
    <name evidence="11" type="primary">Itprip_1</name>
    <name evidence="11" type="ORF">GTO96_0011412</name>
</gene>
<evidence type="ECO:0000256" key="6">
    <source>
        <dbReference type="ARBA" id="ARBA00022989"/>
    </source>
</evidence>
<feature type="domain" description="Mab-21-like nucleotidyltransferase" evidence="9">
    <location>
        <begin position="109"/>
        <end position="276"/>
    </location>
</feature>
<name>A0A8X7X467_POLSE</name>
<sequence>MTPPIFIYTSGMSIAVIASTGEITDSANTGHFQGNLTAVTQVPQNKMMSTLQMLEKLYQNKVDFSANELNPYRSFAEQVVITVLAEVQNNLRSTDPKISLEPIGTGSSFEGVKVKPDLEFDFMVPIQIILDEIIFSDKNPDIPVCFGLIQIKRPVSQEAKSKWATDLDFILKFCVQLNRHGHVLSAGKIQQWFQSMCARTLPELKEHFPGINFTFQKNGPARTLVFDYYGKKMNIDIVPAVPYKGVYLVAKMTSHLDLGEAAWRLSFSTHEKAFFDSLRRNSCYFKCLNILKYLRENDKEICPSFQLNFCYFKCLKILKYLRENDKKICPSSQLTSRCPSYYLKTAFFHYVLQIDKYVWQNYNLETQVKGLLLYLAKCMKQQYLPHIFLGNKELVGRRDLWLQDIPLTFFHFKKTNLLKEVNKETLHQISLRLIYIHDNLDKVLQQLCCSPECLQQYSKSSSVRIRDPTDELVRRAEVVCEMEYVSRHHSDPSFEEYDFDSQQHKLRRCKILCVIACVVFISFIYLLMLLRYMSEYRPGKK</sequence>
<protein>
    <submittedName>
        <fullName evidence="11">IPRI protein</fullName>
    </submittedName>
</protein>
<organism evidence="11 12">
    <name type="scientific">Polypterus senegalus</name>
    <name type="common">Senegal bichir</name>
    <dbReference type="NCBI Taxonomy" id="55291"/>
    <lineage>
        <taxon>Eukaryota</taxon>
        <taxon>Metazoa</taxon>
        <taxon>Chordata</taxon>
        <taxon>Craniata</taxon>
        <taxon>Vertebrata</taxon>
        <taxon>Euteleostomi</taxon>
        <taxon>Actinopterygii</taxon>
        <taxon>Polypteriformes</taxon>
        <taxon>Polypteridae</taxon>
        <taxon>Polypterus</taxon>
    </lineage>
</organism>
<evidence type="ECO:0000256" key="3">
    <source>
        <dbReference type="ARBA" id="ARBA00008307"/>
    </source>
</evidence>
<dbReference type="InterPro" id="IPR046903">
    <property type="entry name" value="Mab-21-like_nuc_Trfase"/>
</dbReference>
<evidence type="ECO:0000256" key="5">
    <source>
        <dbReference type="ARBA" id="ARBA00022729"/>
    </source>
</evidence>
<dbReference type="AlphaFoldDB" id="A0A8X7X467"/>
<evidence type="ECO:0000313" key="12">
    <source>
        <dbReference type="Proteomes" id="UP000886611"/>
    </source>
</evidence>
<keyword evidence="5" id="KW-0732">Signal</keyword>
<comment type="similarity">
    <text evidence="3">Belongs to the mab-21 family.</text>
</comment>
<evidence type="ECO:0000313" key="11">
    <source>
        <dbReference type="EMBL" id="KAG2460824.1"/>
    </source>
</evidence>
<evidence type="ECO:0000256" key="8">
    <source>
        <dbReference type="SAM" id="Phobius"/>
    </source>
</evidence>
<feature type="non-terminal residue" evidence="11">
    <location>
        <position position="1"/>
    </location>
</feature>
<dbReference type="Pfam" id="PF03281">
    <property type="entry name" value="Mab-21"/>
    <property type="match status" value="1"/>
</dbReference>
<evidence type="ECO:0000259" key="10">
    <source>
        <dbReference type="Pfam" id="PF20266"/>
    </source>
</evidence>
<accession>A0A8X7X467</accession>
<dbReference type="Gene3D" id="1.10.1410.40">
    <property type="match status" value="1"/>
</dbReference>
<feature type="non-terminal residue" evidence="11">
    <location>
        <position position="541"/>
    </location>
</feature>
<dbReference type="Proteomes" id="UP000886611">
    <property type="component" value="Unassembled WGS sequence"/>
</dbReference>
<dbReference type="InterPro" id="IPR026250">
    <property type="entry name" value="ITPRIP-like"/>
</dbReference>
<dbReference type="Gene3D" id="3.30.460.90">
    <property type="match status" value="1"/>
</dbReference>
<dbReference type="GO" id="GO:0016020">
    <property type="term" value="C:membrane"/>
    <property type="evidence" value="ECO:0007669"/>
    <property type="project" value="UniProtKB-SubCell"/>
</dbReference>
<proteinExistence type="inferred from homology"/>
<comment type="similarity">
    <text evidence="2">Belongs to the ITPRIP family.</text>
</comment>
<keyword evidence="12" id="KW-1185">Reference proteome</keyword>
<dbReference type="InterPro" id="IPR024810">
    <property type="entry name" value="MAB21L/cGLR"/>
</dbReference>
<dbReference type="EMBL" id="JAATIS010004753">
    <property type="protein sequence ID" value="KAG2460824.1"/>
    <property type="molecule type" value="Genomic_DNA"/>
</dbReference>